<dbReference type="InterPro" id="IPR008979">
    <property type="entry name" value="Galactose-bd-like_sf"/>
</dbReference>
<dbReference type="SUPFAM" id="SSF53474">
    <property type="entry name" value="alpha/beta-Hydrolases"/>
    <property type="match status" value="1"/>
</dbReference>
<keyword evidence="4" id="KW-1185">Reference proteome</keyword>
<dbReference type="PANTHER" id="PTHR43056:SF10">
    <property type="entry name" value="COCE_NOND FAMILY, PUTATIVE (AFU_ORTHOLOGUE AFUA_7G00600)-RELATED"/>
    <property type="match status" value="1"/>
</dbReference>
<dbReference type="Pfam" id="PF02129">
    <property type="entry name" value="Peptidase_S15"/>
    <property type="match status" value="1"/>
</dbReference>
<name>A0A816A1U2_9BILA</name>
<dbReference type="Gene3D" id="3.40.50.1820">
    <property type="entry name" value="alpha/beta hydrolase"/>
    <property type="match status" value="1"/>
</dbReference>
<dbReference type="EMBL" id="CAJNOL010004496">
    <property type="protein sequence ID" value="CAF1589391.1"/>
    <property type="molecule type" value="Genomic_DNA"/>
</dbReference>
<proteinExistence type="predicted"/>
<dbReference type="Gene3D" id="2.60.120.260">
    <property type="entry name" value="Galactose-binding domain-like"/>
    <property type="match status" value="1"/>
</dbReference>
<dbReference type="Pfam" id="PF08530">
    <property type="entry name" value="PepX_C"/>
    <property type="match status" value="1"/>
</dbReference>
<dbReference type="InterPro" id="IPR050585">
    <property type="entry name" value="Xaa-Pro_dipeptidyl-ppase/CocE"/>
</dbReference>
<feature type="non-terminal residue" evidence="3">
    <location>
        <position position="665"/>
    </location>
</feature>
<keyword evidence="1" id="KW-0378">Hydrolase</keyword>
<evidence type="ECO:0000259" key="2">
    <source>
        <dbReference type="SMART" id="SM00939"/>
    </source>
</evidence>
<evidence type="ECO:0000313" key="3">
    <source>
        <dbReference type="EMBL" id="CAF1589391.1"/>
    </source>
</evidence>
<dbReference type="InterPro" id="IPR013736">
    <property type="entry name" value="Xaa-Pro_dipept_C"/>
</dbReference>
<reference evidence="3" key="1">
    <citation type="submission" date="2021-02" db="EMBL/GenBank/DDBJ databases">
        <authorList>
            <person name="Nowell W R."/>
        </authorList>
    </citation>
    <scope>NUCLEOTIDE SEQUENCE</scope>
</reference>
<evidence type="ECO:0000256" key="1">
    <source>
        <dbReference type="ARBA" id="ARBA00022801"/>
    </source>
</evidence>
<gene>
    <name evidence="3" type="ORF">JXQ802_LOCUS47067</name>
</gene>
<dbReference type="GO" id="GO:0008239">
    <property type="term" value="F:dipeptidyl-peptidase activity"/>
    <property type="evidence" value="ECO:0007669"/>
    <property type="project" value="InterPro"/>
</dbReference>
<accession>A0A816A1U2</accession>
<sequence>MSSHASTPRPLIRTEFPYAVEKLTQITVPLRDGVKLAGTIWLPKNETMESTVDTKFPAILEYLPYRKADGTSIRDEIRLKYLAGFGYVSVRIDIRGSGNSEGIFDDEYSCQEQADCTEILEWIAEQTWSNGKIVMFGKSWGGFNGLQMAALQPKYLAGVISAYSTDDRYSDDIHYCGGCIPASEALSWSTQMLLSLACPPHPEYQGGIEAKSDLFAVWKDRLDNLVPLDTYWFKHQTRNSYWRHGSICENYSKIECPVLLIGGFADLYTDPVFRMMHKLKCQKRAILGPWGHQWPDQAFPGPQIGILQEFVRWLDHFIKGIQNGVENEPEMSVYQLHPNSSELHSIVPTRKGEWIHIDHMPSYPIEHDQRNGLAENHDNVLEDEKLKYYLSGSCLKSEPILDSVSPAKVSLCSPQQTGTASGNWLGWGFLKHPDHSLDQRIDDGRSLCFDSSPLLDDLELFGFPSVQLSLSSNQPNALLCVRLCAIEPETCASILVARGILNLTHFNSHEHPEELEINKIYNIDVTLSGVCVRLSAGYRLRLAVSTAYWPFVWPSPQSATVTIHLNRSSPSVLILPRLAHKCSSKPDFDLPEIAPGLKVITIRDDSISSIRTFDEINEISTLKITKDNGCILYPDGHLFDETSESVYEINEYGPQTARVQIQRNA</sequence>
<dbReference type="SMART" id="SM00939">
    <property type="entry name" value="PepX_C"/>
    <property type="match status" value="1"/>
</dbReference>
<dbReference type="AlphaFoldDB" id="A0A816A1U2"/>
<organism evidence="3 4">
    <name type="scientific">Rotaria sordida</name>
    <dbReference type="NCBI Taxonomy" id="392033"/>
    <lineage>
        <taxon>Eukaryota</taxon>
        <taxon>Metazoa</taxon>
        <taxon>Spiralia</taxon>
        <taxon>Gnathifera</taxon>
        <taxon>Rotifera</taxon>
        <taxon>Eurotatoria</taxon>
        <taxon>Bdelloidea</taxon>
        <taxon>Philodinida</taxon>
        <taxon>Philodinidae</taxon>
        <taxon>Rotaria</taxon>
    </lineage>
</organism>
<dbReference type="SUPFAM" id="SSF49785">
    <property type="entry name" value="Galactose-binding domain-like"/>
    <property type="match status" value="1"/>
</dbReference>
<protein>
    <recommendedName>
        <fullName evidence="2">Xaa-Pro dipeptidyl-peptidase C-terminal domain-containing protein</fullName>
    </recommendedName>
</protein>
<comment type="caution">
    <text evidence="3">The sequence shown here is derived from an EMBL/GenBank/DDBJ whole genome shotgun (WGS) entry which is preliminary data.</text>
</comment>
<dbReference type="PANTHER" id="PTHR43056">
    <property type="entry name" value="PEPTIDASE S9 PROLYL OLIGOPEPTIDASE"/>
    <property type="match status" value="1"/>
</dbReference>
<dbReference type="NCBIfam" id="TIGR00976">
    <property type="entry name" value="CocE_NonD"/>
    <property type="match status" value="1"/>
</dbReference>
<feature type="domain" description="Xaa-Pro dipeptidyl-peptidase C-terminal" evidence="2">
    <location>
        <begin position="311"/>
        <end position="574"/>
    </location>
</feature>
<dbReference type="InterPro" id="IPR029058">
    <property type="entry name" value="AB_hydrolase_fold"/>
</dbReference>
<dbReference type="InterPro" id="IPR000383">
    <property type="entry name" value="Xaa-Pro-like_dom"/>
</dbReference>
<dbReference type="Gene3D" id="1.10.3020.10">
    <property type="entry name" value="alpha-amino acid ester hydrolase ( Helical cap domain)"/>
    <property type="match status" value="1"/>
</dbReference>
<dbReference type="InterPro" id="IPR005674">
    <property type="entry name" value="CocE/Ser_esterase"/>
</dbReference>
<evidence type="ECO:0000313" key="4">
    <source>
        <dbReference type="Proteomes" id="UP000663870"/>
    </source>
</evidence>
<dbReference type="Proteomes" id="UP000663870">
    <property type="component" value="Unassembled WGS sequence"/>
</dbReference>